<sequence>MLEGKMRLFLCMLAVSAVGATSSEKRHSGEDNDIYIDDHASLVRSGPANSEEYADGPSQYAIAYEPPRYNYNWAVNDDYSSNYQQVEEARDGERTHGSYRVLQPDGVYRTVVYNVDGDQGFNADVRYQRDSHHNRAKAYRQEYEEQSGSEEAHEGEVPFNPQVRPVTPAKSEKNDKNEKTESVNSISENDEQIEVKTVDSIQEVIKAIREQEEKEAAEEAANPPSFTQQQLALFRP</sequence>
<proteinExistence type="predicted"/>
<evidence type="ECO:0000256" key="2">
    <source>
        <dbReference type="PROSITE-ProRule" id="PRU00497"/>
    </source>
</evidence>
<dbReference type="OrthoDB" id="9531386at2759"/>
<keyword evidence="4" id="KW-0732">Signal</keyword>
<accession>A0A7R9BZN5</accession>
<dbReference type="Proteomes" id="UP000678499">
    <property type="component" value="Unassembled WGS sequence"/>
</dbReference>
<dbReference type="EMBL" id="OA887326">
    <property type="protein sequence ID" value="CAD7283371.1"/>
    <property type="molecule type" value="Genomic_DNA"/>
</dbReference>
<organism evidence="5">
    <name type="scientific">Notodromas monacha</name>
    <dbReference type="NCBI Taxonomy" id="399045"/>
    <lineage>
        <taxon>Eukaryota</taxon>
        <taxon>Metazoa</taxon>
        <taxon>Ecdysozoa</taxon>
        <taxon>Arthropoda</taxon>
        <taxon>Crustacea</taxon>
        <taxon>Oligostraca</taxon>
        <taxon>Ostracoda</taxon>
        <taxon>Podocopa</taxon>
        <taxon>Podocopida</taxon>
        <taxon>Cypridocopina</taxon>
        <taxon>Cypridoidea</taxon>
        <taxon>Cyprididae</taxon>
        <taxon>Notodromas</taxon>
    </lineage>
</organism>
<keyword evidence="1 2" id="KW-0193">Cuticle</keyword>
<dbReference type="GO" id="GO:0005615">
    <property type="term" value="C:extracellular space"/>
    <property type="evidence" value="ECO:0007669"/>
    <property type="project" value="TreeGrafter"/>
</dbReference>
<dbReference type="PANTHER" id="PTHR12236">
    <property type="entry name" value="STRUCTURAL CONTITUENT OF CUTICLE"/>
    <property type="match status" value="1"/>
</dbReference>
<dbReference type="InterPro" id="IPR051217">
    <property type="entry name" value="Insect_Cuticle_Struc_Prot"/>
</dbReference>
<evidence type="ECO:0000313" key="6">
    <source>
        <dbReference type="Proteomes" id="UP000678499"/>
    </source>
</evidence>
<reference evidence="5" key="1">
    <citation type="submission" date="2020-11" db="EMBL/GenBank/DDBJ databases">
        <authorList>
            <person name="Tran Van P."/>
        </authorList>
    </citation>
    <scope>NUCLEOTIDE SEQUENCE</scope>
</reference>
<keyword evidence="6" id="KW-1185">Reference proteome</keyword>
<evidence type="ECO:0000256" key="4">
    <source>
        <dbReference type="SAM" id="SignalP"/>
    </source>
</evidence>
<feature type="compositionally biased region" description="Basic and acidic residues" evidence="3">
    <location>
        <begin position="129"/>
        <end position="143"/>
    </location>
</feature>
<dbReference type="PROSITE" id="PS51155">
    <property type="entry name" value="CHIT_BIND_RR_2"/>
    <property type="match status" value="1"/>
</dbReference>
<dbReference type="GO" id="GO:0042302">
    <property type="term" value="F:structural constituent of cuticle"/>
    <property type="evidence" value="ECO:0007669"/>
    <property type="project" value="UniProtKB-UniRule"/>
</dbReference>
<evidence type="ECO:0000256" key="1">
    <source>
        <dbReference type="ARBA" id="ARBA00022460"/>
    </source>
</evidence>
<dbReference type="Pfam" id="PF00379">
    <property type="entry name" value="Chitin_bind_4"/>
    <property type="match status" value="1"/>
</dbReference>
<name>A0A7R9BZN5_9CRUS</name>
<dbReference type="GO" id="GO:0031012">
    <property type="term" value="C:extracellular matrix"/>
    <property type="evidence" value="ECO:0007669"/>
    <property type="project" value="TreeGrafter"/>
</dbReference>
<dbReference type="EMBL" id="CAJPEX010005289">
    <property type="protein sequence ID" value="CAG0923523.1"/>
    <property type="molecule type" value="Genomic_DNA"/>
</dbReference>
<feature type="region of interest" description="Disordered" evidence="3">
    <location>
        <begin position="129"/>
        <end position="196"/>
    </location>
</feature>
<feature type="signal peptide" evidence="4">
    <location>
        <begin position="1"/>
        <end position="23"/>
    </location>
</feature>
<feature type="compositionally biased region" description="Basic and acidic residues" evidence="3">
    <location>
        <begin position="170"/>
        <end position="181"/>
    </location>
</feature>
<protein>
    <submittedName>
        <fullName evidence="5">Uncharacterized protein</fullName>
    </submittedName>
</protein>
<dbReference type="PANTHER" id="PTHR12236:SF79">
    <property type="entry name" value="CUTICULAR PROTEIN 50CB-RELATED"/>
    <property type="match status" value="1"/>
</dbReference>
<feature type="chain" id="PRO_5036403090" evidence="4">
    <location>
        <begin position="24"/>
        <end position="236"/>
    </location>
</feature>
<evidence type="ECO:0000313" key="5">
    <source>
        <dbReference type="EMBL" id="CAD7283371.1"/>
    </source>
</evidence>
<feature type="region of interest" description="Disordered" evidence="3">
    <location>
        <begin position="211"/>
        <end position="236"/>
    </location>
</feature>
<feature type="non-terminal residue" evidence="5">
    <location>
        <position position="1"/>
    </location>
</feature>
<gene>
    <name evidence="5" type="ORF">NMOB1V02_LOCUS10987</name>
</gene>
<evidence type="ECO:0000256" key="3">
    <source>
        <dbReference type="SAM" id="MobiDB-lite"/>
    </source>
</evidence>
<dbReference type="AlphaFoldDB" id="A0A7R9BZN5"/>
<feature type="compositionally biased region" description="Polar residues" evidence="3">
    <location>
        <begin position="224"/>
        <end position="236"/>
    </location>
</feature>
<dbReference type="InterPro" id="IPR000618">
    <property type="entry name" value="Insect_cuticle"/>
</dbReference>